<gene>
    <name evidence="2" type="ORF">Ahy_A01g000321</name>
</gene>
<dbReference type="Proteomes" id="UP000289738">
    <property type="component" value="Chromosome A01"/>
</dbReference>
<dbReference type="Pfam" id="PF10536">
    <property type="entry name" value="PMD"/>
    <property type="match status" value="1"/>
</dbReference>
<dbReference type="GO" id="GO:0010073">
    <property type="term" value="P:meristem maintenance"/>
    <property type="evidence" value="ECO:0007669"/>
    <property type="project" value="InterPro"/>
</dbReference>
<dbReference type="InterPro" id="IPR019557">
    <property type="entry name" value="AminoTfrase-like_pln_mobile"/>
</dbReference>
<dbReference type="PANTHER" id="PTHR46033:SF8">
    <property type="entry name" value="PROTEIN MAINTENANCE OF MERISTEMS-LIKE"/>
    <property type="match status" value="1"/>
</dbReference>
<protein>
    <recommendedName>
        <fullName evidence="1">Aminotransferase-like plant mobile domain-containing protein</fullName>
    </recommendedName>
</protein>
<dbReference type="InterPro" id="IPR044824">
    <property type="entry name" value="MAIN-like"/>
</dbReference>
<organism evidence="2 3">
    <name type="scientific">Arachis hypogaea</name>
    <name type="common">Peanut</name>
    <dbReference type="NCBI Taxonomy" id="3818"/>
    <lineage>
        <taxon>Eukaryota</taxon>
        <taxon>Viridiplantae</taxon>
        <taxon>Streptophyta</taxon>
        <taxon>Embryophyta</taxon>
        <taxon>Tracheophyta</taxon>
        <taxon>Spermatophyta</taxon>
        <taxon>Magnoliopsida</taxon>
        <taxon>eudicotyledons</taxon>
        <taxon>Gunneridae</taxon>
        <taxon>Pentapetalae</taxon>
        <taxon>rosids</taxon>
        <taxon>fabids</taxon>
        <taxon>Fabales</taxon>
        <taxon>Fabaceae</taxon>
        <taxon>Papilionoideae</taxon>
        <taxon>50 kb inversion clade</taxon>
        <taxon>dalbergioids sensu lato</taxon>
        <taxon>Dalbergieae</taxon>
        <taxon>Pterocarpus clade</taxon>
        <taxon>Arachis</taxon>
    </lineage>
</organism>
<feature type="domain" description="Aminotransferase-like plant mobile" evidence="1">
    <location>
        <begin position="4"/>
        <end position="74"/>
    </location>
</feature>
<evidence type="ECO:0000259" key="1">
    <source>
        <dbReference type="Pfam" id="PF10536"/>
    </source>
</evidence>
<dbReference type="EMBL" id="SDMP01000001">
    <property type="protein sequence ID" value="RYR75740.1"/>
    <property type="molecule type" value="Genomic_DNA"/>
</dbReference>
<evidence type="ECO:0000313" key="3">
    <source>
        <dbReference type="Proteomes" id="UP000289738"/>
    </source>
</evidence>
<reference evidence="2 3" key="1">
    <citation type="submission" date="2019-01" db="EMBL/GenBank/DDBJ databases">
        <title>Sequencing of cultivated peanut Arachis hypogaea provides insights into genome evolution and oil improvement.</title>
        <authorList>
            <person name="Chen X."/>
        </authorList>
    </citation>
    <scope>NUCLEOTIDE SEQUENCE [LARGE SCALE GENOMIC DNA]</scope>
    <source>
        <strain evidence="3">cv. Fuhuasheng</strain>
        <tissue evidence="2">Leaves</tissue>
    </source>
</reference>
<accession>A0A445EJV2</accession>
<proteinExistence type="predicted"/>
<dbReference type="PANTHER" id="PTHR46033">
    <property type="entry name" value="PROTEIN MAIN-LIKE 2"/>
    <property type="match status" value="1"/>
</dbReference>
<keyword evidence="3" id="KW-1185">Reference proteome</keyword>
<name>A0A445EJV2_ARAHY</name>
<comment type="caution">
    <text evidence="2">The sequence shown here is derived from an EMBL/GenBank/DDBJ whole genome shotgun (WGS) entry which is preliminary data.</text>
</comment>
<dbReference type="AlphaFoldDB" id="A0A445EJV2"/>
<evidence type="ECO:0000313" key="2">
    <source>
        <dbReference type="EMBL" id="RYR75740.1"/>
    </source>
</evidence>
<sequence length="74" mass="8747">MTIYLTWFHERFRVLPADASEDTVHIYARSYIMMLLSTQLFGDKNGNRVRLQWLPYMAKLDELENYSWGSTALA</sequence>